<dbReference type="PANTHER" id="PTHR33050">
    <property type="entry name" value="REVERSE TRANSCRIPTASE DOMAIN-CONTAINING PROTEIN"/>
    <property type="match status" value="1"/>
</dbReference>
<evidence type="ECO:0000313" key="1">
    <source>
        <dbReference type="EMBL" id="KAI2659475.1"/>
    </source>
</evidence>
<name>A0ABQ8MA22_LABRO</name>
<organism evidence="1 2">
    <name type="scientific">Labeo rohita</name>
    <name type="common">Indian major carp</name>
    <name type="synonym">Cyprinus rohita</name>
    <dbReference type="NCBI Taxonomy" id="84645"/>
    <lineage>
        <taxon>Eukaryota</taxon>
        <taxon>Metazoa</taxon>
        <taxon>Chordata</taxon>
        <taxon>Craniata</taxon>
        <taxon>Vertebrata</taxon>
        <taxon>Euteleostomi</taxon>
        <taxon>Actinopterygii</taxon>
        <taxon>Neopterygii</taxon>
        <taxon>Teleostei</taxon>
        <taxon>Ostariophysi</taxon>
        <taxon>Cypriniformes</taxon>
        <taxon>Cyprinidae</taxon>
        <taxon>Labeoninae</taxon>
        <taxon>Labeonini</taxon>
        <taxon>Labeo</taxon>
    </lineage>
</organism>
<sequence>MSSSTSVEGELELQLLPFGSAASTVSKSVQQRSETSRSRLLPLRRGLDAPHLVLRGGDVETTEEAGDTSPQSVHYKELLEVQRGGLQGDPPASAGQANLLKELDEGEEVRADNFFELRRTADLSLHATKETTGAASFQWVRPILVGPRFWLCPILDLCRLNCTVCISCSGCLLSSRLCLRSAQSEQMAAQCRDVVLAHMKELGLRLNAKKSVLSPVQRTTYPDVVWDSTTMQARLSPAQIELILTAVKRVKTLAVVAQDQGVFPEGQPTLRNQGHVALLSGLRHVEESLAPILGPGAGSSLLLQNANDGCAPHWLGSGFEWPPGPWRGRHLMWHIYCLEMLAVFNLLKNFLLDLRGHHVLLRSDNTAVVSYINHQGGLQSRPLYRLAHQILLWAQGKLLSLRAVHIPGHLNQGADVLSRQGLRPREWKFLPQIELFWAKFGQAQVDLFATQEKSHCSLWFCLNHPAPLELDAMVQMWLRLCLYTFPLIALLPGVLERVRQGWVPSTASSPILTGPSMTLRPDFSPRRLSMGYSYQEGSPLMGRGQHLLPLPGVVEAVGVAPEGAQLIASSLSTEIVRAS</sequence>
<comment type="caution">
    <text evidence="1">The sequence shown here is derived from an EMBL/GenBank/DDBJ whole genome shotgun (WGS) entry which is preliminary data.</text>
</comment>
<dbReference type="CDD" id="cd09275">
    <property type="entry name" value="RNase_HI_RT_DIRS1"/>
    <property type="match status" value="1"/>
</dbReference>
<dbReference type="Proteomes" id="UP000830375">
    <property type="component" value="Unassembled WGS sequence"/>
</dbReference>
<protein>
    <submittedName>
        <fullName evidence="1">ORF V: Enzymatic polyprotein</fullName>
    </submittedName>
</protein>
<dbReference type="InterPro" id="IPR052055">
    <property type="entry name" value="Hepadnavirus_pol/RT"/>
</dbReference>
<reference evidence="1 2" key="1">
    <citation type="submission" date="2022-01" db="EMBL/GenBank/DDBJ databases">
        <title>A high-quality chromosome-level genome assembly of rohu carp, Labeo rohita.</title>
        <authorList>
            <person name="Arick M.A. II"/>
            <person name="Hsu C.-Y."/>
            <person name="Magbanua Z."/>
            <person name="Pechanova O."/>
            <person name="Grover C."/>
            <person name="Miller E."/>
            <person name="Thrash A."/>
            <person name="Ezzel L."/>
            <person name="Alam S."/>
            <person name="Benzie J."/>
            <person name="Hamilton M."/>
            <person name="Karsi A."/>
            <person name="Lawrence M.L."/>
            <person name="Peterson D.G."/>
        </authorList>
    </citation>
    <scope>NUCLEOTIDE SEQUENCE [LARGE SCALE GENOMIC DNA]</scope>
    <source>
        <strain evidence="2">BAU-BD-2019</strain>
        <tissue evidence="1">Blood</tissue>
    </source>
</reference>
<accession>A0ABQ8MA22</accession>
<dbReference type="EMBL" id="JACTAM010000011">
    <property type="protein sequence ID" value="KAI2659475.1"/>
    <property type="molecule type" value="Genomic_DNA"/>
</dbReference>
<keyword evidence="2" id="KW-1185">Reference proteome</keyword>
<dbReference type="PANTHER" id="PTHR33050:SF7">
    <property type="entry name" value="RIBONUCLEASE H"/>
    <property type="match status" value="1"/>
</dbReference>
<evidence type="ECO:0000313" key="2">
    <source>
        <dbReference type="Proteomes" id="UP000830375"/>
    </source>
</evidence>
<proteinExistence type="predicted"/>
<gene>
    <name evidence="1" type="ORF">H4Q32_029007</name>
</gene>